<organism evidence="1 2">
    <name type="scientific">Pseudonocardia oroxyli</name>
    <dbReference type="NCBI Taxonomy" id="366584"/>
    <lineage>
        <taxon>Bacteria</taxon>
        <taxon>Bacillati</taxon>
        <taxon>Actinomycetota</taxon>
        <taxon>Actinomycetes</taxon>
        <taxon>Pseudonocardiales</taxon>
        <taxon>Pseudonocardiaceae</taxon>
        <taxon>Pseudonocardia</taxon>
    </lineage>
</organism>
<accession>A0A1G7WC05</accession>
<name>A0A1G7WC05_PSEOR</name>
<dbReference type="EMBL" id="FNBE01000014">
    <property type="protein sequence ID" value="SDG69424.1"/>
    <property type="molecule type" value="Genomic_DNA"/>
</dbReference>
<dbReference type="AlphaFoldDB" id="A0A1G7WC05"/>
<dbReference type="Proteomes" id="UP000198967">
    <property type="component" value="Unassembled WGS sequence"/>
</dbReference>
<evidence type="ECO:0000313" key="1">
    <source>
        <dbReference type="EMBL" id="SDG69424.1"/>
    </source>
</evidence>
<evidence type="ECO:0000313" key="2">
    <source>
        <dbReference type="Proteomes" id="UP000198967"/>
    </source>
</evidence>
<proteinExistence type="predicted"/>
<evidence type="ECO:0008006" key="3">
    <source>
        <dbReference type="Google" id="ProtNLM"/>
    </source>
</evidence>
<dbReference type="OrthoDB" id="5195799at2"/>
<sequence length="96" mass="9986">MEPQQVADAVLAHPAVVRLDGGPFGTVASYLPGHRVVGVRLGVAPEPVEVAVVLRWPSAAPLTEVAAQIVDVVRAVVGEREVEVTVADTELDTGRG</sequence>
<gene>
    <name evidence="1" type="ORF">SAMN05216377_11470</name>
</gene>
<dbReference type="RefSeq" id="WP_093087571.1">
    <property type="nucleotide sequence ID" value="NZ_FNBE01000014.1"/>
</dbReference>
<keyword evidence="2" id="KW-1185">Reference proteome</keyword>
<protein>
    <recommendedName>
        <fullName evidence="3">Asp23 family, cell envelope-related function</fullName>
    </recommendedName>
</protein>
<dbReference type="STRING" id="366584.SAMN05216377_11470"/>
<reference evidence="1 2" key="1">
    <citation type="submission" date="2016-10" db="EMBL/GenBank/DDBJ databases">
        <authorList>
            <person name="de Groot N.N."/>
        </authorList>
    </citation>
    <scope>NUCLEOTIDE SEQUENCE [LARGE SCALE GENOMIC DNA]</scope>
    <source>
        <strain evidence="1 2">CGMCC 4.3143</strain>
    </source>
</reference>